<sequence>MGASRPLYRVKAIAAGPRAGERPDRATPGQSQVDAYPGRWELWERKRAPRALPKTLQGPFANGP</sequence>
<reference evidence="3" key="1">
    <citation type="journal article" date="2019" name="Int. J. Syst. Evol. Microbiol.">
        <title>The Global Catalogue of Microorganisms (GCM) 10K type strain sequencing project: providing services to taxonomists for standard genome sequencing and annotation.</title>
        <authorList>
            <consortium name="The Broad Institute Genomics Platform"/>
            <consortium name="The Broad Institute Genome Sequencing Center for Infectious Disease"/>
            <person name="Wu L."/>
            <person name="Ma J."/>
        </authorList>
    </citation>
    <scope>NUCLEOTIDE SEQUENCE [LARGE SCALE GENOMIC DNA]</scope>
    <source>
        <strain evidence="3">JCM 9651</strain>
    </source>
</reference>
<dbReference type="Proteomes" id="UP001499990">
    <property type="component" value="Unassembled WGS sequence"/>
</dbReference>
<evidence type="ECO:0000256" key="1">
    <source>
        <dbReference type="SAM" id="MobiDB-lite"/>
    </source>
</evidence>
<keyword evidence="3" id="KW-1185">Reference proteome</keyword>
<accession>A0ABP6S531</accession>
<protein>
    <submittedName>
        <fullName evidence="2">Uncharacterized protein</fullName>
    </submittedName>
</protein>
<organism evidence="2 3">
    <name type="scientific">Streptomyces sannanensis</name>
    <dbReference type="NCBI Taxonomy" id="285536"/>
    <lineage>
        <taxon>Bacteria</taxon>
        <taxon>Bacillati</taxon>
        <taxon>Actinomycetota</taxon>
        <taxon>Actinomycetes</taxon>
        <taxon>Kitasatosporales</taxon>
        <taxon>Streptomycetaceae</taxon>
        <taxon>Streptomyces</taxon>
    </lineage>
</organism>
<evidence type="ECO:0000313" key="3">
    <source>
        <dbReference type="Proteomes" id="UP001499990"/>
    </source>
</evidence>
<gene>
    <name evidence="2" type="ORF">GCM10020367_05630</name>
</gene>
<feature type="region of interest" description="Disordered" evidence="1">
    <location>
        <begin position="14"/>
        <end position="33"/>
    </location>
</feature>
<proteinExistence type="predicted"/>
<comment type="caution">
    <text evidence="2">The sequence shown here is derived from an EMBL/GenBank/DDBJ whole genome shotgun (WGS) entry which is preliminary data.</text>
</comment>
<evidence type="ECO:0000313" key="2">
    <source>
        <dbReference type="EMBL" id="GAA3368208.1"/>
    </source>
</evidence>
<name>A0ABP6S531_9ACTN</name>
<dbReference type="EMBL" id="BAAAYL010000001">
    <property type="protein sequence ID" value="GAA3368208.1"/>
    <property type="molecule type" value="Genomic_DNA"/>
</dbReference>